<evidence type="ECO:0000313" key="1">
    <source>
        <dbReference type="EMBL" id="MFK4448224.1"/>
    </source>
</evidence>
<evidence type="ECO:0000313" key="2">
    <source>
        <dbReference type="Proteomes" id="UP001620514"/>
    </source>
</evidence>
<keyword evidence="2" id="KW-1185">Reference proteome</keyword>
<dbReference type="Proteomes" id="UP001620514">
    <property type="component" value="Unassembled WGS sequence"/>
</dbReference>
<reference evidence="1 2" key="1">
    <citation type="submission" date="2024-11" db="EMBL/GenBank/DDBJ databases">
        <title>Using genomics to understand microbial adaptation to soil warming.</title>
        <authorList>
            <person name="Deangelis K.M. PhD."/>
        </authorList>
    </citation>
    <scope>NUCLEOTIDE SEQUENCE [LARGE SCALE GENOMIC DNA]</scope>
    <source>
        <strain evidence="1 2">GAS97</strain>
    </source>
</reference>
<accession>A0ABW8MWW7</accession>
<sequence length="31" mass="3556">MRPLRAALWRRLGIAHHAGHVERSTQHVLDA</sequence>
<protein>
    <submittedName>
        <fullName evidence="1">Uncharacterized protein</fullName>
    </submittedName>
</protein>
<gene>
    <name evidence="1" type="ORF">ABH943_008268</name>
</gene>
<name>A0ABW8MWW7_9BURK</name>
<dbReference type="EMBL" id="JBIYDN010000046">
    <property type="protein sequence ID" value="MFK4448224.1"/>
    <property type="molecule type" value="Genomic_DNA"/>
</dbReference>
<proteinExistence type="predicted"/>
<organism evidence="1 2">
    <name type="scientific">Caballeronia udeis</name>
    <dbReference type="NCBI Taxonomy" id="1232866"/>
    <lineage>
        <taxon>Bacteria</taxon>
        <taxon>Pseudomonadati</taxon>
        <taxon>Pseudomonadota</taxon>
        <taxon>Betaproteobacteria</taxon>
        <taxon>Burkholderiales</taxon>
        <taxon>Burkholderiaceae</taxon>
        <taxon>Caballeronia</taxon>
    </lineage>
</organism>
<comment type="caution">
    <text evidence="1">The sequence shown here is derived from an EMBL/GenBank/DDBJ whole genome shotgun (WGS) entry which is preliminary data.</text>
</comment>